<reference evidence="2 3" key="1">
    <citation type="submission" date="2023-12" db="EMBL/GenBank/DDBJ databases">
        <title>Genome sequencing and assembly of bacterial species from a model synthetic community.</title>
        <authorList>
            <person name="Hogle S.L."/>
        </authorList>
    </citation>
    <scope>NUCLEOTIDE SEQUENCE [LARGE SCALE GENOMIC DNA]</scope>
    <source>
        <strain evidence="2 3">HAMBI 2494</strain>
    </source>
</reference>
<sequence>MNVMTGEVIHPGQSRPRALVPQFGDRQAEGGKSGVDHSAEAPATCPPSASAVETSPSEKEPRKRRYGTPKAEPALTPLEDRRWLTIKQTAQRYPYSEGAIRHLVFQAEQYAKHPKSGLKSNGFLACVVRPHGTRRVLIDAAQFEHWLQGQ</sequence>
<keyword evidence="3" id="KW-1185">Reference proteome</keyword>
<feature type="compositionally biased region" description="Basic and acidic residues" evidence="1">
    <location>
        <begin position="26"/>
        <end position="39"/>
    </location>
</feature>
<evidence type="ECO:0000313" key="2">
    <source>
        <dbReference type="EMBL" id="WQD76052.1"/>
    </source>
</evidence>
<dbReference type="EMBL" id="CP139965">
    <property type="protein sequence ID" value="WQD76052.1"/>
    <property type="molecule type" value="Genomic_DNA"/>
</dbReference>
<gene>
    <name evidence="2" type="ORF">U0042_18250</name>
</gene>
<dbReference type="Proteomes" id="UP001325479">
    <property type="component" value="Chromosome"/>
</dbReference>
<evidence type="ECO:0000313" key="3">
    <source>
        <dbReference type="Proteomes" id="UP001325479"/>
    </source>
</evidence>
<dbReference type="RefSeq" id="WP_157977944.1">
    <property type="nucleotide sequence ID" value="NZ_CP139965.1"/>
</dbReference>
<feature type="region of interest" description="Disordered" evidence="1">
    <location>
        <begin position="1"/>
        <end position="77"/>
    </location>
</feature>
<protein>
    <submittedName>
        <fullName evidence="2">Uncharacterized protein</fullName>
    </submittedName>
</protein>
<name>A0ABZ0WFJ4_9BURK</name>
<organism evidence="2 3">
    <name type="scientific">Paraburkholderia kururiensis</name>
    <dbReference type="NCBI Taxonomy" id="984307"/>
    <lineage>
        <taxon>Bacteria</taxon>
        <taxon>Pseudomonadati</taxon>
        <taxon>Pseudomonadota</taxon>
        <taxon>Betaproteobacteria</taxon>
        <taxon>Burkholderiales</taxon>
        <taxon>Burkholderiaceae</taxon>
        <taxon>Paraburkholderia</taxon>
    </lineage>
</organism>
<accession>A0ABZ0WFJ4</accession>
<evidence type="ECO:0000256" key="1">
    <source>
        <dbReference type="SAM" id="MobiDB-lite"/>
    </source>
</evidence>
<proteinExistence type="predicted"/>